<sequence length="177" mass="19872">MTQVRHMNEGTSGDTGSNTTEANQCVICESTQNLALYPLDVSLDQVMDPPEKATLCTQHYRIATLCTDKNPDLLHSDNKFDDPETQKITVRVPRALVDATDNTAESQEVTRSEFVRHALELAMTVDTTDNGFDDILALAISQKRSRPQTQAESGADTEFLKERIRRLESLLEESMRR</sequence>
<dbReference type="AlphaFoldDB" id="A5YT10"/>
<reference evidence="1" key="1">
    <citation type="journal article" date="2007" name="ISME J.">
        <title>Genomic plasticity in prokaryotes: the case of the square haloarchaeon.</title>
        <authorList>
            <person name="Cuadros-Orellana S."/>
            <person name="Martin-Cuadrado A.B."/>
            <person name="Legault B."/>
            <person name="D'Auria G."/>
            <person name="Zhaxybayeva O."/>
            <person name="Papke R.T."/>
            <person name="Rodriguez-Valera F."/>
        </authorList>
    </citation>
    <scope>NUCLEOTIDE SEQUENCE</scope>
</reference>
<dbReference type="InterPro" id="IPR013321">
    <property type="entry name" value="Arc_rbn_hlx_hlx"/>
</dbReference>
<proteinExistence type="predicted"/>
<dbReference type="GO" id="GO:0006355">
    <property type="term" value="P:regulation of DNA-templated transcription"/>
    <property type="evidence" value="ECO:0007669"/>
    <property type="project" value="InterPro"/>
</dbReference>
<dbReference type="CDD" id="cd22231">
    <property type="entry name" value="RHH_NikR_HicB-like"/>
    <property type="match status" value="1"/>
</dbReference>
<dbReference type="EMBL" id="EF584000">
    <property type="protein sequence ID" value="ABQ76117.1"/>
    <property type="molecule type" value="Genomic_DNA"/>
</dbReference>
<dbReference type="Gene3D" id="1.10.1220.10">
    <property type="entry name" value="Met repressor-like"/>
    <property type="match status" value="1"/>
</dbReference>
<protein>
    <submittedName>
        <fullName evidence="1">Uncharacterized protein</fullName>
    </submittedName>
</protein>
<organism evidence="1">
    <name type="scientific">uncultured haloarchaeon</name>
    <dbReference type="NCBI Taxonomy" id="160804"/>
    <lineage>
        <taxon>Archaea</taxon>
        <taxon>Methanobacteriati</taxon>
        <taxon>Methanobacteriota</taxon>
        <taxon>Stenosarchaea group</taxon>
        <taxon>Halobacteria</taxon>
        <taxon>Halobacteriales</taxon>
        <taxon>Halobacteriaceae</taxon>
        <taxon>environmental samples</taxon>
    </lineage>
</organism>
<evidence type="ECO:0000313" key="1">
    <source>
        <dbReference type="EMBL" id="ABQ76117.1"/>
    </source>
</evidence>
<accession>A5YT10</accession>
<name>A5YT10_9EURY</name>